<dbReference type="PANTHER" id="PTHR35293:SF1">
    <property type="entry name" value="EGG CELL-SECRETED PROTEIN 1.5"/>
    <property type="match status" value="1"/>
</dbReference>
<dbReference type="Proteomes" id="UP001634393">
    <property type="component" value="Unassembled WGS sequence"/>
</dbReference>
<evidence type="ECO:0000313" key="2">
    <source>
        <dbReference type="EMBL" id="KAL3829662.1"/>
    </source>
</evidence>
<dbReference type="InterPro" id="IPR044711">
    <property type="entry name" value="EC11-15"/>
</dbReference>
<dbReference type="EMBL" id="JBJXBP010000005">
    <property type="protein sequence ID" value="KAL3829662.1"/>
    <property type="molecule type" value="Genomic_DNA"/>
</dbReference>
<comment type="caution">
    <text evidence="2">The sequence shown here is derived from an EMBL/GenBank/DDBJ whole genome shotgun (WGS) entry which is preliminary data.</text>
</comment>
<proteinExistence type="predicted"/>
<evidence type="ECO:0000256" key="1">
    <source>
        <dbReference type="SAM" id="SignalP"/>
    </source>
</evidence>
<evidence type="ECO:0008006" key="4">
    <source>
        <dbReference type="Google" id="ProtNLM"/>
    </source>
</evidence>
<evidence type="ECO:0000313" key="3">
    <source>
        <dbReference type="Proteomes" id="UP001634393"/>
    </source>
</evidence>
<dbReference type="AlphaFoldDB" id="A0ABD3SYH4"/>
<keyword evidence="1" id="KW-0732">Signal</keyword>
<gene>
    <name evidence="2" type="ORF">ACJIZ3_018464</name>
</gene>
<dbReference type="PANTHER" id="PTHR35293">
    <property type="entry name" value="EGG CELL-SECRETED PROTEIN 1.5"/>
    <property type="match status" value="1"/>
</dbReference>
<keyword evidence="3" id="KW-1185">Reference proteome</keyword>
<feature type="signal peptide" evidence="1">
    <location>
        <begin position="1"/>
        <end position="24"/>
    </location>
</feature>
<accession>A0ABD3SYH4</accession>
<sequence>MSSTFKLVSITMLLCFLTSNIIMARLLETSPTLATRLKLDDEESSSNCFYLSPSGLTGCCRVIKVIEYDCWPTMLGSIGYISKEGNILCGYGSASDSSNVVPTQPSFPPAN</sequence>
<reference evidence="2 3" key="1">
    <citation type="submission" date="2024-12" db="EMBL/GenBank/DDBJ databases">
        <title>The unique morphological basis and parallel evolutionary history of personate flowers in Penstemon.</title>
        <authorList>
            <person name="Depatie T.H."/>
            <person name="Wessinger C.A."/>
        </authorList>
    </citation>
    <scope>NUCLEOTIDE SEQUENCE [LARGE SCALE GENOMIC DNA]</scope>
    <source>
        <strain evidence="2">WTNN_2</strain>
        <tissue evidence="2">Leaf</tissue>
    </source>
</reference>
<organism evidence="2 3">
    <name type="scientific">Penstemon smallii</name>
    <dbReference type="NCBI Taxonomy" id="265156"/>
    <lineage>
        <taxon>Eukaryota</taxon>
        <taxon>Viridiplantae</taxon>
        <taxon>Streptophyta</taxon>
        <taxon>Embryophyta</taxon>
        <taxon>Tracheophyta</taxon>
        <taxon>Spermatophyta</taxon>
        <taxon>Magnoliopsida</taxon>
        <taxon>eudicotyledons</taxon>
        <taxon>Gunneridae</taxon>
        <taxon>Pentapetalae</taxon>
        <taxon>asterids</taxon>
        <taxon>lamiids</taxon>
        <taxon>Lamiales</taxon>
        <taxon>Plantaginaceae</taxon>
        <taxon>Cheloneae</taxon>
        <taxon>Penstemon</taxon>
    </lineage>
</organism>
<protein>
    <recommendedName>
        <fullName evidence="4">Prolamin-like domain-containing protein</fullName>
    </recommendedName>
</protein>
<name>A0ABD3SYH4_9LAMI</name>
<feature type="chain" id="PRO_5044855062" description="Prolamin-like domain-containing protein" evidence="1">
    <location>
        <begin position="25"/>
        <end position="111"/>
    </location>
</feature>